<sequence>AMTAAGVSSNQNAHAIAKAAADYNATGQITGVYYALNESGSGDASSYYLLAYDIETQTAITQGFYGLTSVSGVTGTQIVIGDILFNVGSLGMSFSDGTFYIG</sequence>
<comment type="caution">
    <text evidence="1">The sequence shown here is derived from an EMBL/GenBank/DDBJ whole genome shotgun (WGS) entry which is preliminary data.</text>
</comment>
<organism evidence="1">
    <name type="scientific">marine sediment metagenome</name>
    <dbReference type="NCBI Taxonomy" id="412755"/>
    <lineage>
        <taxon>unclassified sequences</taxon>
        <taxon>metagenomes</taxon>
        <taxon>ecological metagenomes</taxon>
    </lineage>
</organism>
<name>X0XPC9_9ZZZZ</name>
<dbReference type="AlphaFoldDB" id="X0XPC9"/>
<evidence type="ECO:0000313" key="1">
    <source>
        <dbReference type="EMBL" id="GAG26826.1"/>
    </source>
</evidence>
<accession>X0XPC9</accession>
<gene>
    <name evidence="1" type="ORF">S01H1_48148</name>
</gene>
<dbReference type="EMBL" id="BARS01030912">
    <property type="protein sequence ID" value="GAG26826.1"/>
    <property type="molecule type" value="Genomic_DNA"/>
</dbReference>
<reference evidence="1" key="1">
    <citation type="journal article" date="2014" name="Front. Microbiol.">
        <title>High frequency of phylogenetically diverse reductive dehalogenase-homologous genes in deep subseafloor sedimentary metagenomes.</title>
        <authorList>
            <person name="Kawai M."/>
            <person name="Futagami T."/>
            <person name="Toyoda A."/>
            <person name="Takaki Y."/>
            <person name="Nishi S."/>
            <person name="Hori S."/>
            <person name="Arai W."/>
            <person name="Tsubouchi T."/>
            <person name="Morono Y."/>
            <person name="Uchiyama I."/>
            <person name="Ito T."/>
            <person name="Fujiyama A."/>
            <person name="Inagaki F."/>
            <person name="Takami H."/>
        </authorList>
    </citation>
    <scope>NUCLEOTIDE SEQUENCE</scope>
    <source>
        <strain evidence="1">Expedition CK06-06</strain>
    </source>
</reference>
<proteinExistence type="predicted"/>
<feature type="non-terminal residue" evidence="1">
    <location>
        <position position="1"/>
    </location>
</feature>
<protein>
    <submittedName>
        <fullName evidence="1">Uncharacterized protein</fullName>
    </submittedName>
</protein>